<dbReference type="EC" id="3.2.1.52" evidence="3"/>
<name>N1MQQ6_9SPHN</name>
<gene>
    <name evidence="12" type="ORF">EBBID32_36220</name>
</gene>
<sequence>MRRLLVLPILAAATVAHAAPAPPLIPMPAQVMPGTGMVRIGTGSIISVPDGDDGASVAAQLLIERVMMDRGMKLSSGSGGTIRFQRDPAIAGGEAYHLVIDSRGVTISASGDRGLIWGAMTLAQLLSPDAQFGHAVVLSAMTISEAPRFAWRGLMMDVARHFQPIETLYPIVDAMVAQKLNVLHLHLTDDQGWRVEIKRYPRLTEIGGWRTPPSSGGEPGPKVGGFYTQAQLKALVAYAAERGITIVPEIDMPGHAQAAVAAYPREVGVLGDQPGTGHDWGVNPWLFSPSERSMSFIRNVLDEVLAIFPSQFIHVGGDEAVKDQWQRSPQVQAQMAALGLKTENQMQGWMIAQLGEYLTSKGRRLIGWDEILEGDVPTSASVMSWRGEKGAVDAANKGHDVVLSPAPNLYFDNLQSDRSDEPPGRLAVQTLEQVYSYDPAPAGIDPERIKHVLGAQANAWSEYLATAKQKAHAIFPRLSALAELTWSPKDKRDWKGFVARLDPQMLRYQREGIAAADSAFAVNFRVQGSRGDALRSGKVRLVMDTQAGAGAIRYASNGKASAKARAYAAPVTIPTGTMVEAAAFLADGRPAALPRRFDASRAALLRATASDLSACPKGALGLRVPLLSGQSDDAPAFNVNIFDTCTQWTGAPLTEASGATIHVARLPRHYGLAHEASALREHYAVTAHGELVVRAGGCEGAVLASFPLPDPHTAPSRMQFRTALVEQKSDADMCFQFTSSLSDPFYAVEAVTLEDRR</sequence>
<evidence type="ECO:0000256" key="6">
    <source>
        <dbReference type="ARBA" id="ARBA00030512"/>
    </source>
</evidence>
<accession>N1MQQ6</accession>
<feature type="chain" id="PRO_5004109078" description="beta-N-acetylhexosaminidase" evidence="9">
    <location>
        <begin position="19"/>
        <end position="757"/>
    </location>
</feature>
<dbReference type="InterPro" id="IPR025705">
    <property type="entry name" value="Beta_hexosaminidase_sua/sub"/>
</dbReference>
<feature type="active site" description="Proton donor" evidence="8">
    <location>
        <position position="319"/>
    </location>
</feature>
<evidence type="ECO:0000256" key="5">
    <source>
        <dbReference type="ARBA" id="ARBA00023295"/>
    </source>
</evidence>
<dbReference type="GO" id="GO:0016020">
    <property type="term" value="C:membrane"/>
    <property type="evidence" value="ECO:0007669"/>
    <property type="project" value="TreeGrafter"/>
</dbReference>
<evidence type="ECO:0000256" key="2">
    <source>
        <dbReference type="ARBA" id="ARBA00006285"/>
    </source>
</evidence>
<dbReference type="GO" id="GO:0005975">
    <property type="term" value="P:carbohydrate metabolic process"/>
    <property type="evidence" value="ECO:0007669"/>
    <property type="project" value="InterPro"/>
</dbReference>
<dbReference type="Proteomes" id="UP000013201">
    <property type="component" value="Unassembled WGS sequence"/>
</dbReference>
<dbReference type="Pfam" id="PF00728">
    <property type="entry name" value="Glyco_hydro_20"/>
    <property type="match status" value="1"/>
</dbReference>
<dbReference type="CDD" id="cd06563">
    <property type="entry name" value="GH20_chitobiase-like"/>
    <property type="match status" value="1"/>
</dbReference>
<comment type="similarity">
    <text evidence="2">Belongs to the glycosyl hydrolase 20 family.</text>
</comment>
<keyword evidence="5 12" id="KW-0326">Glycosidase</keyword>
<dbReference type="Gene3D" id="3.20.20.80">
    <property type="entry name" value="Glycosidases"/>
    <property type="match status" value="1"/>
</dbReference>
<feature type="domain" description="Glycoside hydrolase family 20 catalytic" evidence="10">
    <location>
        <begin position="149"/>
        <end position="488"/>
    </location>
</feature>
<dbReference type="PRINTS" id="PR00738">
    <property type="entry name" value="GLHYDRLASE20"/>
</dbReference>
<feature type="domain" description="Beta-hexosaminidase bacterial type N-terminal" evidence="11">
    <location>
        <begin position="22"/>
        <end position="131"/>
    </location>
</feature>
<dbReference type="Pfam" id="PF02838">
    <property type="entry name" value="Glyco_hydro_20b"/>
    <property type="match status" value="1"/>
</dbReference>
<dbReference type="InterPro" id="IPR015883">
    <property type="entry name" value="Glyco_hydro_20_cat"/>
</dbReference>
<dbReference type="PANTHER" id="PTHR22600">
    <property type="entry name" value="BETA-HEXOSAMINIDASE"/>
    <property type="match status" value="1"/>
</dbReference>
<reference evidence="12 13" key="1">
    <citation type="submission" date="2013-03" db="EMBL/GenBank/DDBJ databases">
        <authorList>
            <person name="Le V."/>
        </authorList>
    </citation>
    <scope>NUCLEOTIDE SEQUENCE [LARGE SCALE GENOMIC DNA]</scope>
    <source>
        <strain evidence="12 13">BiD32</strain>
    </source>
</reference>
<dbReference type="SUPFAM" id="SSF51445">
    <property type="entry name" value="(Trans)glycosidases"/>
    <property type="match status" value="1"/>
</dbReference>
<dbReference type="AlphaFoldDB" id="N1MQQ6"/>
<evidence type="ECO:0000256" key="7">
    <source>
        <dbReference type="ARBA" id="ARBA00033000"/>
    </source>
</evidence>
<evidence type="ECO:0000256" key="3">
    <source>
        <dbReference type="ARBA" id="ARBA00012663"/>
    </source>
</evidence>
<comment type="catalytic activity">
    <reaction evidence="1">
        <text>Hydrolysis of terminal non-reducing N-acetyl-D-hexosamine residues in N-acetyl-beta-D-hexosaminides.</text>
        <dbReference type="EC" id="3.2.1.52"/>
    </reaction>
</comment>
<dbReference type="EMBL" id="CAVK010000183">
    <property type="protein sequence ID" value="CCW19256.1"/>
    <property type="molecule type" value="Genomic_DNA"/>
</dbReference>
<evidence type="ECO:0000259" key="10">
    <source>
        <dbReference type="Pfam" id="PF00728"/>
    </source>
</evidence>
<protein>
    <recommendedName>
        <fullName evidence="3">beta-N-acetylhexosaminidase</fullName>
        <ecNumber evidence="3">3.2.1.52</ecNumber>
    </recommendedName>
    <alternativeName>
        <fullName evidence="6">Beta-N-acetylhexosaminidase</fullName>
    </alternativeName>
    <alternativeName>
        <fullName evidence="7">N-acetyl-beta-glucosaminidase</fullName>
    </alternativeName>
</protein>
<dbReference type="InterPro" id="IPR017853">
    <property type="entry name" value="GH"/>
</dbReference>
<dbReference type="PANTHER" id="PTHR22600:SF57">
    <property type="entry name" value="BETA-N-ACETYLHEXOSAMINIDASE"/>
    <property type="match status" value="1"/>
</dbReference>
<reference evidence="13" key="2">
    <citation type="submission" date="2013-04" db="EMBL/GenBank/DDBJ databases">
        <title>Bisphenol A degrading Sphingobium sp. strain BiD32.</title>
        <authorList>
            <person name="Nielsen J.L."/>
            <person name="Zhou N.A."/>
            <person name="Kjeldal H."/>
        </authorList>
    </citation>
    <scope>NUCLEOTIDE SEQUENCE [LARGE SCALE GENOMIC DNA]</scope>
    <source>
        <strain evidence="13">BiD32</strain>
    </source>
</reference>
<evidence type="ECO:0000256" key="4">
    <source>
        <dbReference type="ARBA" id="ARBA00022801"/>
    </source>
</evidence>
<comment type="caution">
    <text evidence="12">The sequence shown here is derived from an EMBL/GenBank/DDBJ whole genome shotgun (WGS) entry which is preliminary data.</text>
</comment>
<dbReference type="InterPro" id="IPR015882">
    <property type="entry name" value="HEX_bac_N"/>
</dbReference>
<keyword evidence="4 12" id="KW-0378">Hydrolase</keyword>
<organism evidence="12 13">
    <name type="scientific">Sphingobium indicum BiD32</name>
    <dbReference type="NCBI Taxonomy" id="1301087"/>
    <lineage>
        <taxon>Bacteria</taxon>
        <taxon>Pseudomonadati</taxon>
        <taxon>Pseudomonadota</taxon>
        <taxon>Alphaproteobacteria</taxon>
        <taxon>Sphingomonadales</taxon>
        <taxon>Sphingomonadaceae</taxon>
        <taxon>Sphingobium</taxon>
    </lineage>
</organism>
<evidence type="ECO:0000256" key="8">
    <source>
        <dbReference type="PIRSR" id="PIRSR625705-1"/>
    </source>
</evidence>
<dbReference type="GO" id="GO:0030203">
    <property type="term" value="P:glycosaminoglycan metabolic process"/>
    <property type="evidence" value="ECO:0007669"/>
    <property type="project" value="TreeGrafter"/>
</dbReference>
<evidence type="ECO:0000313" key="12">
    <source>
        <dbReference type="EMBL" id="CCW19256.1"/>
    </source>
</evidence>
<dbReference type="InterPro" id="IPR029018">
    <property type="entry name" value="Hex-like_dom2"/>
</dbReference>
<evidence type="ECO:0000256" key="1">
    <source>
        <dbReference type="ARBA" id="ARBA00001231"/>
    </source>
</evidence>
<dbReference type="SUPFAM" id="SSF55545">
    <property type="entry name" value="beta-N-acetylhexosaminidase-like domain"/>
    <property type="match status" value="1"/>
</dbReference>
<keyword evidence="9" id="KW-0732">Signal</keyword>
<keyword evidence="13" id="KW-1185">Reference proteome</keyword>
<dbReference type="OrthoDB" id="9763537at2"/>
<dbReference type="Gene3D" id="3.30.379.10">
    <property type="entry name" value="Chitobiase/beta-hexosaminidase domain 2-like"/>
    <property type="match status" value="1"/>
</dbReference>
<dbReference type="GO" id="GO:0004563">
    <property type="term" value="F:beta-N-acetylhexosaminidase activity"/>
    <property type="evidence" value="ECO:0007669"/>
    <property type="project" value="UniProtKB-EC"/>
</dbReference>
<evidence type="ECO:0000259" key="11">
    <source>
        <dbReference type="Pfam" id="PF02838"/>
    </source>
</evidence>
<evidence type="ECO:0000256" key="9">
    <source>
        <dbReference type="SAM" id="SignalP"/>
    </source>
</evidence>
<dbReference type="RefSeq" id="WP_006962448.1">
    <property type="nucleotide sequence ID" value="NZ_CAVK010000183.1"/>
</dbReference>
<proteinExistence type="inferred from homology"/>
<feature type="signal peptide" evidence="9">
    <location>
        <begin position="1"/>
        <end position="18"/>
    </location>
</feature>
<evidence type="ECO:0000313" key="13">
    <source>
        <dbReference type="Proteomes" id="UP000013201"/>
    </source>
</evidence>